<dbReference type="Gene3D" id="3.40.190.170">
    <property type="entry name" value="Bacterial extracellular solute-binding protein, family 7"/>
    <property type="match status" value="1"/>
</dbReference>
<evidence type="ECO:0000256" key="5">
    <source>
        <dbReference type="SAM" id="SignalP"/>
    </source>
</evidence>
<dbReference type="Pfam" id="PF03480">
    <property type="entry name" value="DctP"/>
    <property type="match status" value="1"/>
</dbReference>
<comment type="subcellular location">
    <subcellularLocation>
        <location evidence="1">Cell envelope</location>
    </subcellularLocation>
</comment>
<dbReference type="InterPro" id="IPR004682">
    <property type="entry name" value="TRAP_DctP"/>
</dbReference>
<organism evidence="6 7">
    <name type="scientific">Butyricicoccus pullicaecorum</name>
    <dbReference type="NCBI Taxonomy" id="501571"/>
    <lineage>
        <taxon>Bacteria</taxon>
        <taxon>Bacillati</taxon>
        <taxon>Bacillota</taxon>
        <taxon>Clostridia</taxon>
        <taxon>Eubacteriales</taxon>
        <taxon>Butyricicoccaceae</taxon>
        <taxon>Butyricicoccus</taxon>
    </lineage>
</organism>
<keyword evidence="3" id="KW-0813">Transport</keyword>
<evidence type="ECO:0000256" key="2">
    <source>
        <dbReference type="ARBA" id="ARBA00009023"/>
    </source>
</evidence>
<sequence length="354" mass="38389">MKKKVIAFGLALSMALTMTACTSIGTPVDITPEPEREVPEPGPVASGEITGDHFSMSLFCGSMAENTPAGGATAVMADYLNEYSDGTIEALAFYDTALGDATSMVQGLQQGTIDIGIAGTSYFSNLVPEIDVFQLPFLFSDLESARAATEGPAAEAIHAMFEDNGIIGLSFWENGFRELTNNVRPITKPEDMEGIKMRTLASDVQIATWEAMGALTTSIDASELYTALQQNTVNAQDNPLHEIVSRKFYEVQPYVTLTDAVYTPLYMGMSKMTWDRLSDSQKALIREAADVARDAQLAMVDEAQASAMQTLVDNGCEIVENPDKAAFKERAMPSWSIFTDVYGTELVDMIQNAQ</sequence>
<comment type="similarity">
    <text evidence="2">Belongs to the bacterial solute-binding protein 7 family.</text>
</comment>
<dbReference type="EMBL" id="NFKK01000010">
    <property type="protein sequence ID" value="OUP52385.1"/>
    <property type="molecule type" value="Genomic_DNA"/>
</dbReference>
<protein>
    <submittedName>
        <fullName evidence="6">C4-dicarboxylate ABC transporter substrate-binding protein</fullName>
    </submittedName>
</protein>
<evidence type="ECO:0000313" key="7">
    <source>
        <dbReference type="Proteomes" id="UP000195897"/>
    </source>
</evidence>
<dbReference type="AlphaFoldDB" id="A0A1Y4L6K2"/>
<reference evidence="7" key="1">
    <citation type="submission" date="2017-04" db="EMBL/GenBank/DDBJ databases">
        <title>Function of individual gut microbiota members based on whole genome sequencing of pure cultures obtained from chicken caecum.</title>
        <authorList>
            <person name="Medvecky M."/>
            <person name="Cejkova D."/>
            <person name="Polansky O."/>
            <person name="Karasova D."/>
            <person name="Kubasova T."/>
            <person name="Cizek A."/>
            <person name="Rychlik I."/>
        </authorList>
    </citation>
    <scope>NUCLEOTIDE SEQUENCE [LARGE SCALE GENOMIC DNA]</scope>
    <source>
        <strain evidence="7">An180</strain>
    </source>
</reference>
<dbReference type="NCBIfam" id="TIGR00787">
    <property type="entry name" value="dctP"/>
    <property type="match status" value="1"/>
</dbReference>
<feature type="signal peptide" evidence="5">
    <location>
        <begin position="1"/>
        <end position="20"/>
    </location>
</feature>
<dbReference type="Proteomes" id="UP000195897">
    <property type="component" value="Unassembled WGS sequence"/>
</dbReference>
<dbReference type="CDD" id="cd13676">
    <property type="entry name" value="PBP2_TRAP_DctP2_like"/>
    <property type="match status" value="1"/>
</dbReference>
<dbReference type="NCBIfam" id="NF037995">
    <property type="entry name" value="TRAP_S1"/>
    <property type="match status" value="1"/>
</dbReference>
<dbReference type="InterPro" id="IPR018389">
    <property type="entry name" value="DctP_fam"/>
</dbReference>
<feature type="chain" id="PRO_5038552483" evidence="5">
    <location>
        <begin position="21"/>
        <end position="354"/>
    </location>
</feature>
<proteinExistence type="inferred from homology"/>
<evidence type="ECO:0000313" key="6">
    <source>
        <dbReference type="EMBL" id="OUP52385.1"/>
    </source>
</evidence>
<dbReference type="InterPro" id="IPR038404">
    <property type="entry name" value="TRAP_DctP_sf"/>
</dbReference>
<evidence type="ECO:0000256" key="4">
    <source>
        <dbReference type="ARBA" id="ARBA00022729"/>
    </source>
</evidence>
<keyword evidence="4 5" id="KW-0732">Signal</keyword>
<accession>A0A1Y4L6K2</accession>
<dbReference type="PANTHER" id="PTHR33376">
    <property type="match status" value="1"/>
</dbReference>
<dbReference type="PIRSF" id="PIRSF006470">
    <property type="entry name" value="DctB"/>
    <property type="match status" value="1"/>
</dbReference>
<comment type="caution">
    <text evidence="6">The sequence shown here is derived from an EMBL/GenBank/DDBJ whole genome shotgun (WGS) entry which is preliminary data.</text>
</comment>
<dbReference type="PROSITE" id="PS51257">
    <property type="entry name" value="PROKAR_LIPOPROTEIN"/>
    <property type="match status" value="1"/>
</dbReference>
<dbReference type="RefSeq" id="WP_087373177.1">
    <property type="nucleotide sequence ID" value="NZ_NFKK01000010.1"/>
</dbReference>
<dbReference type="GO" id="GO:0055085">
    <property type="term" value="P:transmembrane transport"/>
    <property type="evidence" value="ECO:0007669"/>
    <property type="project" value="InterPro"/>
</dbReference>
<evidence type="ECO:0000256" key="1">
    <source>
        <dbReference type="ARBA" id="ARBA00004196"/>
    </source>
</evidence>
<gene>
    <name evidence="6" type="ORF">B5F17_08985</name>
</gene>
<dbReference type="PANTHER" id="PTHR33376:SF4">
    <property type="entry name" value="SIALIC ACID-BINDING PERIPLASMIC PROTEIN SIAP"/>
    <property type="match status" value="1"/>
</dbReference>
<dbReference type="GO" id="GO:0030288">
    <property type="term" value="C:outer membrane-bounded periplasmic space"/>
    <property type="evidence" value="ECO:0007669"/>
    <property type="project" value="InterPro"/>
</dbReference>
<name>A0A1Y4L6K2_9FIRM</name>
<evidence type="ECO:0000256" key="3">
    <source>
        <dbReference type="ARBA" id="ARBA00022448"/>
    </source>
</evidence>